<dbReference type="InterPro" id="IPR034649">
    <property type="entry name" value="Hip_N"/>
</dbReference>
<evidence type="ECO:0000256" key="6">
    <source>
        <dbReference type="ARBA" id="ARBA00037033"/>
    </source>
</evidence>
<dbReference type="Ensembl" id="ENSOMYT00000087005.2">
    <property type="protein sequence ID" value="ENSOMYP00000079832.2"/>
    <property type="gene ID" value="ENSOMYG00000036985.2"/>
</dbReference>
<dbReference type="GO" id="GO:0046983">
    <property type="term" value="F:protein dimerization activity"/>
    <property type="evidence" value="ECO:0007669"/>
    <property type="project" value="InterPro"/>
</dbReference>
<dbReference type="SMART" id="SM00727">
    <property type="entry name" value="STI1"/>
    <property type="match status" value="1"/>
</dbReference>
<name>A0A8C7T777_ONCMY</name>
<feature type="domain" description="STI1" evidence="9">
    <location>
        <begin position="344"/>
        <end position="383"/>
    </location>
</feature>
<evidence type="ECO:0000259" key="9">
    <source>
        <dbReference type="SMART" id="SM00727"/>
    </source>
</evidence>
<dbReference type="Pfam" id="PF17830">
    <property type="entry name" value="STI1-HOP_DP"/>
    <property type="match status" value="1"/>
</dbReference>
<proteinExistence type="inferred from homology"/>
<reference evidence="10" key="2">
    <citation type="submission" date="2025-08" db="UniProtKB">
        <authorList>
            <consortium name="Ensembl"/>
        </authorList>
    </citation>
    <scope>IDENTIFICATION</scope>
</reference>
<evidence type="ECO:0000256" key="4">
    <source>
        <dbReference type="ARBA" id="ARBA00022737"/>
    </source>
</evidence>
<feature type="compositionally biased region" description="Pro residues" evidence="8">
    <location>
        <begin position="59"/>
        <end position="70"/>
    </location>
</feature>
<dbReference type="PANTHER" id="PTHR45883">
    <property type="entry name" value="HSC70-INTERACTING PROTEIN"/>
    <property type="match status" value="1"/>
</dbReference>
<dbReference type="Proteomes" id="UP000694395">
    <property type="component" value="Chromosome 12"/>
</dbReference>
<evidence type="ECO:0000313" key="11">
    <source>
        <dbReference type="Proteomes" id="UP000694395"/>
    </source>
</evidence>
<feature type="compositionally biased region" description="Basic and acidic residues" evidence="8">
    <location>
        <begin position="240"/>
        <end position="271"/>
    </location>
</feature>
<accession>A0A8C7T777</accession>
<reference evidence="10" key="3">
    <citation type="submission" date="2025-09" db="UniProtKB">
        <authorList>
            <consortium name="Ensembl"/>
        </authorList>
    </citation>
    <scope>IDENTIFICATION</scope>
</reference>
<feature type="repeat" description="TPR" evidence="7">
    <location>
        <begin position="114"/>
        <end position="147"/>
    </location>
</feature>
<keyword evidence="11" id="KW-1185">Reference proteome</keyword>
<dbReference type="SMART" id="SM00028">
    <property type="entry name" value="TPR"/>
    <property type="match status" value="3"/>
</dbReference>
<dbReference type="InterPro" id="IPR006636">
    <property type="entry name" value="STI1_HS-bd"/>
</dbReference>
<feature type="compositionally biased region" description="Acidic residues" evidence="8">
    <location>
        <begin position="74"/>
        <end position="98"/>
    </location>
</feature>
<evidence type="ECO:0000256" key="5">
    <source>
        <dbReference type="ARBA" id="ARBA00022803"/>
    </source>
</evidence>
<comment type="similarity">
    <text evidence="2">Belongs to the FAM10 family.</text>
</comment>
<feature type="region of interest" description="Disordered" evidence="8">
    <location>
        <begin position="237"/>
        <end position="286"/>
    </location>
</feature>
<dbReference type="InterPro" id="IPR041243">
    <property type="entry name" value="STI1/HOP_DP"/>
</dbReference>
<dbReference type="GO" id="GO:0005737">
    <property type="term" value="C:cytoplasm"/>
    <property type="evidence" value="ECO:0007669"/>
    <property type="project" value="UniProtKB-SubCell"/>
</dbReference>
<dbReference type="GeneTree" id="ENSGT00390000001347"/>
<evidence type="ECO:0000256" key="1">
    <source>
        <dbReference type="ARBA" id="ARBA00004496"/>
    </source>
</evidence>
<dbReference type="PANTHER" id="PTHR45883:SF2">
    <property type="entry name" value="HSC70-INTERACTING PROTEIN"/>
    <property type="match status" value="1"/>
</dbReference>
<protein>
    <submittedName>
        <fullName evidence="10">ST13 Hsp70 interacting protein</fullName>
    </submittedName>
</protein>
<evidence type="ECO:0000256" key="3">
    <source>
        <dbReference type="ARBA" id="ARBA00022490"/>
    </source>
</evidence>
<feature type="repeat" description="TPR" evidence="7">
    <location>
        <begin position="148"/>
        <end position="181"/>
    </location>
</feature>
<comment type="subcellular location">
    <subcellularLocation>
        <location evidence="1">Cytoplasm</location>
    </subcellularLocation>
</comment>
<comment type="function">
    <text evidence="6">One HIP oligomer binds the ATPase domains of at least two HSC70 molecules dependent on activation of the HSC70 ATPase by HSP40. Stabilizes the ADP state of HSC70 that has a high affinity for substrate protein. Through its own chaperone activity, it may contribute to the interaction of HSC70 with various target proteins.</text>
</comment>
<sequence>MDPRKVHELKAFVKLCDENPSILHLPELGFLRAWLQGSPTSTVQPIKLHSFQGGCPCAGAPPPASAPEPHAPSESEESELEIDQDGVIEPDTDEPQEMGDFENLEVTEEMMDQANEKKMEAIEALGEGDLQKALDLFTEAIKLNPRVAIMYAKRASVYIRMQKPNAAKRDCDRAIDINPDSAQPYKWRGKAHKLLGHWEEAAKDLATACKLDYDEDASAMLKEVQPKANKIIEHRRKYERKREEREIKDRKERVKKAREEHEKAQREEEARQAAGGGGFPGFPGGAGGFPGGAGGFPGGAGGFPGGAGGFPGGAGGFPGGAGGFPGGAGGSPFGMPGLGELFNDPEVLNAMKDPEVMAAFQDVAQNPANIAKYQGNPKVMALITKLSAKFGSPSP</sequence>
<dbReference type="FunFam" id="1.25.40.10:FF:000080">
    <property type="entry name" value="hsc70-interacting protein-like isoform X1"/>
    <property type="match status" value="1"/>
</dbReference>
<dbReference type="SUPFAM" id="SSF48452">
    <property type="entry name" value="TPR-like"/>
    <property type="match status" value="1"/>
</dbReference>
<dbReference type="FunFam" id="6.10.250.3420:FF:000001">
    <property type="entry name" value="Hsc70-interacting protein-like protein"/>
    <property type="match status" value="1"/>
</dbReference>
<evidence type="ECO:0000313" key="10">
    <source>
        <dbReference type="Ensembl" id="ENSOMYP00000079832.2"/>
    </source>
</evidence>
<dbReference type="Pfam" id="PF13181">
    <property type="entry name" value="TPR_8"/>
    <property type="match status" value="1"/>
</dbReference>
<dbReference type="PROSITE" id="PS50005">
    <property type="entry name" value="TPR"/>
    <property type="match status" value="2"/>
</dbReference>
<dbReference type="Pfam" id="PF18253">
    <property type="entry name" value="HipN"/>
    <property type="match status" value="1"/>
</dbReference>
<organism evidence="10 11">
    <name type="scientific">Oncorhynchus mykiss</name>
    <name type="common">Rainbow trout</name>
    <name type="synonym">Salmo gairdneri</name>
    <dbReference type="NCBI Taxonomy" id="8022"/>
    <lineage>
        <taxon>Eukaryota</taxon>
        <taxon>Metazoa</taxon>
        <taxon>Chordata</taxon>
        <taxon>Craniata</taxon>
        <taxon>Vertebrata</taxon>
        <taxon>Euteleostomi</taxon>
        <taxon>Actinopterygii</taxon>
        <taxon>Neopterygii</taxon>
        <taxon>Teleostei</taxon>
        <taxon>Protacanthopterygii</taxon>
        <taxon>Salmoniformes</taxon>
        <taxon>Salmonidae</taxon>
        <taxon>Salmoninae</taxon>
        <taxon>Oncorhynchus</taxon>
    </lineage>
</organism>
<keyword evidence="3" id="KW-0963">Cytoplasm</keyword>
<feature type="region of interest" description="Disordered" evidence="8">
    <location>
        <begin position="57"/>
        <end position="98"/>
    </location>
</feature>
<dbReference type="AlphaFoldDB" id="A0A8C7T777"/>
<dbReference type="GO" id="GO:0030544">
    <property type="term" value="F:Hsp70 protein binding"/>
    <property type="evidence" value="ECO:0007669"/>
    <property type="project" value="TreeGrafter"/>
</dbReference>
<dbReference type="Gene3D" id="6.10.250.3420">
    <property type="match status" value="1"/>
</dbReference>
<evidence type="ECO:0000256" key="7">
    <source>
        <dbReference type="PROSITE-ProRule" id="PRU00339"/>
    </source>
</evidence>
<dbReference type="InterPro" id="IPR019734">
    <property type="entry name" value="TPR_rpt"/>
</dbReference>
<feature type="compositionally biased region" description="Gly residues" evidence="8">
    <location>
        <begin position="274"/>
        <end position="286"/>
    </location>
</feature>
<evidence type="ECO:0000256" key="2">
    <source>
        <dbReference type="ARBA" id="ARBA00009015"/>
    </source>
</evidence>
<dbReference type="InterPro" id="IPR011990">
    <property type="entry name" value="TPR-like_helical_dom_sf"/>
</dbReference>
<dbReference type="Gene3D" id="1.25.40.10">
    <property type="entry name" value="Tetratricopeptide repeat domain"/>
    <property type="match status" value="1"/>
</dbReference>
<keyword evidence="4" id="KW-0677">Repeat</keyword>
<evidence type="ECO:0000256" key="8">
    <source>
        <dbReference type="SAM" id="MobiDB-lite"/>
    </source>
</evidence>
<dbReference type="CDD" id="cd14438">
    <property type="entry name" value="Hip_N"/>
    <property type="match status" value="1"/>
</dbReference>
<dbReference type="Gene3D" id="1.10.260.100">
    <property type="match status" value="1"/>
</dbReference>
<reference evidence="10" key="1">
    <citation type="submission" date="2020-07" db="EMBL/GenBank/DDBJ databases">
        <title>A long reads based de novo assembly of the rainbow trout Arlee double haploid line genome.</title>
        <authorList>
            <person name="Gao G."/>
            <person name="Palti Y."/>
        </authorList>
    </citation>
    <scope>NUCLEOTIDE SEQUENCE [LARGE SCALE GENOMIC DNA]</scope>
</reference>
<keyword evidence="5 7" id="KW-0802">TPR repeat</keyword>